<evidence type="ECO:0000313" key="7">
    <source>
        <dbReference type="Proteomes" id="UP000239649"/>
    </source>
</evidence>
<name>A0A2P6VSG3_9CHLO</name>
<dbReference type="PRINTS" id="PR01217">
    <property type="entry name" value="PRICHEXTENSN"/>
</dbReference>
<sequence>MAPKPTPSSQCNRILTVIEKTTEFAKDFPNSRVALVAFSHFYTGGSRACVASEFYGFGGAPEKEELLRIMQQKAAEAEGRQLEHRIGTAARAAGITAEHLPAIRHVLSRGVEAGILTEREAIALDMEVIQGQKLPPYNAKASVYAGGARVFGIATTAATEAEEAGRLDDEAMSPQRPAAMRAAGTAAAQVTPLDVRLEQEGAAAPGSHEAGDEVDVSAMQAGHEGAGGAEQAEGAVLTGAAAAGAVPAGAVVAGGDPAHGTDEGTHADLQEAAAGEQVAGASPTGAAPRAPAAGGITRLDAPAMQRVRQLCGHSVRQAAQESTGGVQAAAGAVAGGAARVGGTSEAAASVAQDGRAVVLAPRVSKRGRAINRNTTFDDYAVGCELEQAGEQQQKKKAKLDLTPEQVAACNALAEKAHCDACPPGSAHAKKAKKNEPGWADVVLKAVLVKLPQLEGKITAAYISINSSKWREGWHHVKIAKEAEAQREEAEEATAAAEAVVAEGVPLPDASWPPPPETLPLTQLEQTAPTSIVVPSNAQPSTLWGKAGEMYRPGGRLSDWSQAGYRANEAPIPRYPNKFNVRDKEFGARGDGKGEDSGAIQKAIDAAAAEAERTKTGVAVYLPAGTYQLQKRITISSSRVVLRGSGRESCKLYFPKPLQDVYPNERAKWEWDYDGFFINIQGVEMNSKQRANRLTDVKDTSKIAQGDWVRLWMPDFNVAGNRLDDYLYGDNLVDSGNIGNKERVRFVSKVVAVGPTSVQFERPLPYDIRLQWKPVLHRFAPSLVDSGLENFHVVFSWSAYEDHQKVPGYNGIGIFDAAHCWVKNVRVTDADNAIKVDGSDFVTVEHTLLDFSKQRKVGICISTARGATPNMGDKNGHHALWASLSSNVLITESPGSDRRMTDSARRLLMALALAMVLLAGGADAAKRKRSKSRFACGPRSHGQLCRSSKACCAKWGTCGTSEKYCGRHCINGPCWPKSSWSIGKPKPKPAPAPKPNKASPSPKPNKASPPRPSPSPAPPAIISPNTVIDPYFISVTDESLGYAGCGSENATITRIQAPIYGSRAAGCNSTTSYYFVAASCMGMPGCVVRASAEMFGDPCPKGVNKTLEFSYWCSDVATAVTPSPRPPSPSPSPSPAPSPPPKASPPPPSPKPASPPPSPRPSPPPPSPKPSPPPSGSVITPNTKPVATSRLWGKEGERWTPAGPLADWSYAGYAGNDQPIPRYTETISVLDFGAKADGVTDCSTAFQRAIDAAAASPRISQGIAVEVPAGEFILRKDIAITHSNIVLRGAGRSATTLRFTRTLSQIYGPGTGWSFSGGVMSIVGKRVDSSKSKNFLASVTADAARGDTRLRVSSTIPFRVGQWVRIWVRSPGNQDLSRRRLQGGFNAPVDAPAPAGTAPAGTAPAVSPLVPLMFSDPYIQAAVAAAAAAEAAEVAAAAAAPAEGDAADQVAAFSSDPAVLAAAAEAEAEQLNPLRLDAMVLAAARHGQWAVLSEIGEGDFPADLLANLTGNGTADPGAGKTDAQASRGGRRARGRRARGAVKCLWEAVPGSLDYYLYGDMPSVDSGEDYGVFPKSDHIRMASRVAAIGDGWIELERPLPWDLRRKWQPVLHAFAPSVQHSGLEGFTIEFDWTPFPDHFFAGGANAIVLYDVANCWVRDVKVVNADNGISLASADFVTIEGTRFTFTKERATGKTKGRFIAQNGHHALWVSRSSDVLVTDFWLREPWVHDLSLDQFAELTVFSNGGGGNINFDCHRAGTHSNLFTNLDLGFGTRPFHSGGASHRGAHSGANNTWWGVAASNPATKLPLPSCDFGPLLTFVGNFAGGAGAGRRRLAAETLGDGPVVLPSSSSAGGATQQNGTAADAGSGSGSPAPAPAASEEDKAVALAGDCAQVGWHVERVPYSAALPLSPVDLHAAQLARRRATNK</sequence>
<dbReference type="InterPro" id="IPR051425">
    <property type="entry name" value="Formin_Homology"/>
</dbReference>
<dbReference type="Gene3D" id="2.60.120.740">
    <property type="match status" value="1"/>
</dbReference>
<dbReference type="InterPro" id="IPR036861">
    <property type="entry name" value="Endochitinase-like_sf"/>
</dbReference>
<dbReference type="SUPFAM" id="SSF57016">
    <property type="entry name" value="Plant lectins/antimicrobial peptides"/>
    <property type="match status" value="1"/>
</dbReference>
<dbReference type="CDD" id="cd00035">
    <property type="entry name" value="ChtBD1"/>
    <property type="match status" value="1"/>
</dbReference>
<evidence type="ECO:0000259" key="5">
    <source>
        <dbReference type="PROSITE" id="PS50941"/>
    </source>
</evidence>
<dbReference type="PROSITE" id="PS50941">
    <property type="entry name" value="CHIT_BIND_I_2"/>
    <property type="match status" value="1"/>
</dbReference>
<feature type="region of interest" description="Disordered" evidence="4">
    <location>
        <begin position="1839"/>
        <end position="1882"/>
    </location>
</feature>
<dbReference type="InterPro" id="IPR011050">
    <property type="entry name" value="Pectin_lyase_fold/virulence"/>
</dbReference>
<dbReference type="SMART" id="SM00270">
    <property type="entry name" value="ChtBD1"/>
    <property type="match status" value="1"/>
</dbReference>
<evidence type="ECO:0000256" key="4">
    <source>
        <dbReference type="SAM" id="MobiDB-lite"/>
    </source>
</evidence>
<reference evidence="6 7" key="1">
    <citation type="journal article" date="2018" name="Plant J.">
        <title>Genome sequences of Chlorella sorokiniana UTEX 1602 and Micractinium conductrix SAG 241.80: implications to maltose excretion by a green alga.</title>
        <authorList>
            <person name="Arriola M.B."/>
            <person name="Velmurugan N."/>
            <person name="Zhang Y."/>
            <person name="Plunkett M.H."/>
            <person name="Hondzo H."/>
            <person name="Barney B.M."/>
        </authorList>
    </citation>
    <scope>NUCLEOTIDE SEQUENCE [LARGE SCALE GENOMIC DNA]</scope>
    <source>
        <strain evidence="6 7">SAG 241.80</strain>
    </source>
</reference>
<keyword evidence="3" id="KW-0175">Coiled coil</keyword>
<dbReference type="InterPro" id="IPR001002">
    <property type="entry name" value="Chitin-bd_1"/>
</dbReference>
<dbReference type="PANTHER" id="PTHR45725">
    <property type="entry name" value="FORMIN HOMOLOGY 2 FAMILY MEMBER"/>
    <property type="match status" value="1"/>
</dbReference>
<dbReference type="GO" id="GO:0008061">
    <property type="term" value="F:chitin binding"/>
    <property type="evidence" value="ECO:0007669"/>
    <property type="project" value="UniProtKB-UniRule"/>
</dbReference>
<feature type="compositionally biased region" description="Pro residues" evidence="4">
    <location>
        <begin position="1122"/>
        <end position="1174"/>
    </location>
</feature>
<accession>A0A2P6VSG3</accession>
<dbReference type="Proteomes" id="UP000239649">
    <property type="component" value="Unassembled WGS sequence"/>
</dbReference>
<feature type="domain" description="Chitin-binding type-1" evidence="5">
    <location>
        <begin position="932"/>
        <end position="975"/>
    </location>
</feature>
<feature type="coiled-coil region" evidence="3">
    <location>
        <begin position="475"/>
        <end position="502"/>
    </location>
</feature>
<comment type="caution">
    <text evidence="6">The sequence shown here is derived from an EMBL/GenBank/DDBJ whole genome shotgun (WGS) entry which is preliminary data.</text>
</comment>
<evidence type="ECO:0000256" key="2">
    <source>
        <dbReference type="PROSITE-ProRule" id="PRU00261"/>
    </source>
</evidence>
<feature type="region of interest" description="Disordered" evidence="4">
    <location>
        <begin position="274"/>
        <end position="294"/>
    </location>
</feature>
<feature type="compositionally biased region" description="Low complexity" evidence="4">
    <location>
        <begin position="1850"/>
        <end position="1876"/>
    </location>
</feature>
<feature type="region of interest" description="Disordered" evidence="4">
    <location>
        <begin position="1119"/>
        <end position="1183"/>
    </location>
</feature>
<evidence type="ECO:0000313" key="6">
    <source>
        <dbReference type="EMBL" id="PSC77017.1"/>
    </source>
</evidence>
<dbReference type="OrthoDB" id="187139at2759"/>
<dbReference type="Gene3D" id="3.30.60.10">
    <property type="entry name" value="Endochitinase-like"/>
    <property type="match status" value="1"/>
</dbReference>
<proteinExistence type="predicted"/>
<dbReference type="InterPro" id="IPR043159">
    <property type="entry name" value="Lectin_gal-bd_sf"/>
</dbReference>
<gene>
    <name evidence="6" type="primary">g730</name>
    <name evidence="6" type="ORF">C2E20_0730</name>
</gene>
<dbReference type="PANTHER" id="PTHR45725:SF18">
    <property type="entry name" value="ORC1-LIKE AAA ATPASE DOMAIN-CONTAINING PROTEIN"/>
    <property type="match status" value="1"/>
</dbReference>
<dbReference type="Gene3D" id="2.160.20.10">
    <property type="entry name" value="Single-stranded right-handed beta-helix, Pectin lyase-like"/>
    <property type="match status" value="3"/>
</dbReference>
<keyword evidence="7" id="KW-1185">Reference proteome</keyword>
<dbReference type="InterPro" id="IPR024535">
    <property type="entry name" value="RHGA/B-epi-like_pectate_lyase"/>
</dbReference>
<keyword evidence="1 2" id="KW-0147">Chitin-binding</keyword>
<feature type="disulfide bond" evidence="2">
    <location>
        <begin position="950"/>
        <end position="964"/>
    </location>
</feature>
<evidence type="ECO:0000256" key="1">
    <source>
        <dbReference type="ARBA" id="ARBA00022669"/>
    </source>
</evidence>
<feature type="compositionally biased region" description="Pro residues" evidence="4">
    <location>
        <begin position="1000"/>
        <end position="1019"/>
    </location>
</feature>
<comment type="caution">
    <text evidence="2">Lacks conserved residue(s) required for the propagation of feature annotation.</text>
</comment>
<feature type="region of interest" description="Disordered" evidence="4">
    <location>
        <begin position="1510"/>
        <end position="1533"/>
    </location>
</feature>
<organism evidence="6 7">
    <name type="scientific">Micractinium conductrix</name>
    <dbReference type="NCBI Taxonomy" id="554055"/>
    <lineage>
        <taxon>Eukaryota</taxon>
        <taxon>Viridiplantae</taxon>
        <taxon>Chlorophyta</taxon>
        <taxon>core chlorophytes</taxon>
        <taxon>Trebouxiophyceae</taxon>
        <taxon>Chlorellales</taxon>
        <taxon>Chlorellaceae</taxon>
        <taxon>Chlorella clade</taxon>
        <taxon>Micractinium</taxon>
    </lineage>
</organism>
<evidence type="ECO:0000256" key="3">
    <source>
        <dbReference type="SAM" id="Coils"/>
    </source>
</evidence>
<dbReference type="InterPro" id="IPR012334">
    <property type="entry name" value="Pectin_lyas_fold"/>
</dbReference>
<feature type="region of interest" description="Disordered" evidence="4">
    <location>
        <begin position="983"/>
        <end position="1019"/>
    </location>
</feature>
<dbReference type="EMBL" id="LHPF02000001">
    <property type="protein sequence ID" value="PSC77017.1"/>
    <property type="molecule type" value="Genomic_DNA"/>
</dbReference>
<dbReference type="SUPFAM" id="SSF51126">
    <property type="entry name" value="Pectin lyase-like"/>
    <property type="match status" value="3"/>
</dbReference>
<dbReference type="Pfam" id="PF12708">
    <property type="entry name" value="Pect-lyase_RHGA_epim"/>
    <property type="match status" value="2"/>
</dbReference>
<protein>
    <submittedName>
        <fullName evidence="6">Band 7 isoform B</fullName>
    </submittedName>
</protein>
<keyword evidence="2" id="KW-1015">Disulfide bond</keyword>